<keyword evidence="3" id="KW-1185">Reference proteome</keyword>
<dbReference type="AlphaFoldDB" id="A0A1J4MCA2"/>
<proteinExistence type="predicted"/>
<sequence>MSAIFRFSPTSSIAIGTISKISELSKEGIYSANLPQVNDETHINTKINEKNEIEKREKKDKSPNSAIIKLLEDKKNDLKKNIETLSIQLRRHIHQVEYIDSRICELKGEKAELYSSRLTPNLRLDSELYQTSFSRLSTTINTGINTPNSELANSNEVGVQSAFFSYKMEKDWIIVPEFKEIVSRLVNFPHLKN</sequence>
<evidence type="ECO:0000313" key="3">
    <source>
        <dbReference type="Proteomes" id="UP000186176"/>
    </source>
</evidence>
<dbReference type="EMBL" id="LRBP01000027">
    <property type="protein sequence ID" value="OII71857.1"/>
    <property type="molecule type" value="Genomic_DNA"/>
</dbReference>
<gene>
    <name evidence="2" type="ORF">cubi_00665</name>
</gene>
<keyword evidence="1" id="KW-0175">Coiled coil</keyword>
<dbReference type="RefSeq" id="XP_028873476.1">
    <property type="nucleotide sequence ID" value="XM_029017678.1"/>
</dbReference>
<reference evidence="2 3" key="1">
    <citation type="submission" date="2016-10" db="EMBL/GenBank/DDBJ databases">
        <title>Reductive evolution of mitochondrial metabolism and differential evolution of invasion-related proteins in Cryptosporidium.</title>
        <authorList>
            <person name="Liu S."/>
            <person name="Roellig D.M."/>
            <person name="Guo Y."/>
            <person name="Li N."/>
            <person name="Frace M.A."/>
            <person name="Tang K."/>
            <person name="Zhang L."/>
            <person name="Feng Y."/>
            <person name="Xiao L."/>
        </authorList>
    </citation>
    <scope>NUCLEOTIDE SEQUENCE [LARGE SCALE GENOMIC DNA]</scope>
    <source>
        <strain evidence="2">39726</strain>
    </source>
</reference>
<dbReference type="VEuPathDB" id="CryptoDB:cubi_00665"/>
<evidence type="ECO:0000256" key="1">
    <source>
        <dbReference type="SAM" id="Coils"/>
    </source>
</evidence>
<dbReference type="OrthoDB" id="342523at2759"/>
<comment type="caution">
    <text evidence="2">The sequence shown here is derived from an EMBL/GenBank/DDBJ whole genome shotgun (WGS) entry which is preliminary data.</text>
</comment>
<dbReference type="Proteomes" id="UP000186176">
    <property type="component" value="Unassembled WGS sequence"/>
</dbReference>
<accession>A0A1J4MCA2</accession>
<dbReference type="GeneID" id="39977457"/>
<feature type="coiled-coil region" evidence="1">
    <location>
        <begin position="68"/>
        <end position="95"/>
    </location>
</feature>
<evidence type="ECO:0000313" key="2">
    <source>
        <dbReference type="EMBL" id="OII71857.1"/>
    </source>
</evidence>
<name>A0A1J4MCA2_9CRYT</name>
<organism evidence="2 3">
    <name type="scientific">Cryptosporidium ubiquitum</name>
    <dbReference type="NCBI Taxonomy" id="857276"/>
    <lineage>
        <taxon>Eukaryota</taxon>
        <taxon>Sar</taxon>
        <taxon>Alveolata</taxon>
        <taxon>Apicomplexa</taxon>
        <taxon>Conoidasida</taxon>
        <taxon>Coccidia</taxon>
        <taxon>Eucoccidiorida</taxon>
        <taxon>Eimeriorina</taxon>
        <taxon>Cryptosporidiidae</taxon>
        <taxon>Cryptosporidium</taxon>
    </lineage>
</organism>
<protein>
    <submittedName>
        <fullName evidence="2">Uncharacterized protein</fullName>
    </submittedName>
</protein>